<dbReference type="EMBL" id="CM001377">
    <property type="protein sequence ID" value="EHM10414.1"/>
    <property type="molecule type" value="Genomic_DNA"/>
</dbReference>
<dbReference type="InterPro" id="IPR027417">
    <property type="entry name" value="P-loop_NTPase"/>
</dbReference>
<evidence type="ECO:0000256" key="2">
    <source>
        <dbReference type="ARBA" id="ARBA00022448"/>
    </source>
</evidence>
<dbReference type="InterPro" id="IPR022879">
    <property type="entry name" value="V-ATPase_su_B/beta"/>
</dbReference>
<dbReference type="HOGENOM" id="CLU_022916_0_0_0"/>
<dbReference type="Proteomes" id="UP000005730">
    <property type="component" value="Chromosome"/>
</dbReference>
<name>H0UNJ9_9BACT</name>
<organism evidence="8 9">
    <name type="scientific">Thermanaerovibrio velox DSM 12556</name>
    <dbReference type="NCBI Taxonomy" id="926567"/>
    <lineage>
        <taxon>Bacteria</taxon>
        <taxon>Thermotogati</taxon>
        <taxon>Synergistota</taxon>
        <taxon>Synergistia</taxon>
        <taxon>Synergistales</taxon>
        <taxon>Synergistaceae</taxon>
        <taxon>Thermanaerovibrio</taxon>
    </lineage>
</organism>
<keyword evidence="3 4" id="KW-0406">Ion transport</keyword>
<dbReference type="GO" id="GO:0042777">
    <property type="term" value="P:proton motive force-driven plasma membrane ATP synthesis"/>
    <property type="evidence" value="ECO:0007669"/>
    <property type="project" value="UniProtKB-UniRule"/>
</dbReference>
<proteinExistence type="inferred from homology"/>
<dbReference type="AlphaFoldDB" id="H0UNJ9"/>
<dbReference type="InterPro" id="IPR004100">
    <property type="entry name" value="ATPase_F1/V1/A1_a/bsu_N"/>
</dbReference>
<evidence type="ECO:0000313" key="8">
    <source>
        <dbReference type="EMBL" id="EHM10414.1"/>
    </source>
</evidence>
<feature type="domain" description="ATP synthase A/B type C-terminal" evidence="7">
    <location>
        <begin position="355"/>
        <end position="454"/>
    </location>
</feature>
<protein>
    <recommendedName>
        <fullName evidence="4">V-type ATP synthase beta chain</fullName>
    </recommendedName>
    <alternativeName>
        <fullName evidence="4">V-ATPase subunit B</fullName>
    </alternativeName>
</protein>
<dbReference type="Pfam" id="PF22919">
    <property type="entry name" value="ATP-synt_VA_C"/>
    <property type="match status" value="1"/>
</dbReference>
<keyword evidence="9" id="KW-1185">Reference proteome</keyword>
<gene>
    <name evidence="4" type="primary">atpB</name>
    <name evidence="8" type="ORF">TheveDRAFT_1294</name>
</gene>
<dbReference type="PROSITE" id="PS00152">
    <property type="entry name" value="ATPASE_ALPHA_BETA"/>
    <property type="match status" value="1"/>
</dbReference>
<keyword evidence="2 4" id="KW-0813">Transport</keyword>
<dbReference type="GO" id="GO:0046933">
    <property type="term" value="F:proton-transporting ATP synthase activity, rotational mechanism"/>
    <property type="evidence" value="ECO:0007669"/>
    <property type="project" value="UniProtKB-UniRule"/>
</dbReference>
<comment type="similarity">
    <text evidence="1 4">Belongs to the ATPase alpha/beta chains family.</text>
</comment>
<dbReference type="HAMAP" id="MF_00310">
    <property type="entry name" value="ATP_synth_B_arch"/>
    <property type="match status" value="1"/>
</dbReference>
<feature type="domain" description="ATPase F1/V1/A1 complex alpha/beta subunit nucleotide-binding" evidence="5">
    <location>
        <begin position="132"/>
        <end position="350"/>
    </location>
</feature>
<reference evidence="8 9" key="1">
    <citation type="submission" date="2011-10" db="EMBL/GenBank/DDBJ databases">
        <title>The Noncontiguous Finished genome of Thermanaerovibrio velox DSM 12556.</title>
        <authorList>
            <consortium name="US DOE Joint Genome Institute (JGI-PGF)"/>
            <person name="Lucas S."/>
            <person name="Copeland A."/>
            <person name="Lapidus A."/>
            <person name="Glavina del Rio T."/>
            <person name="Dalin E."/>
            <person name="Tice H."/>
            <person name="Bruce D."/>
            <person name="Goodwin L."/>
            <person name="Pitluck S."/>
            <person name="Peters L."/>
            <person name="Mikhailova N."/>
            <person name="Teshima H."/>
            <person name="Kyrpides N."/>
            <person name="Mavromatis K."/>
            <person name="Ivanova N."/>
            <person name="Markowitz V."/>
            <person name="Cheng J.-F."/>
            <person name="Hugenholtz P."/>
            <person name="Woyke T."/>
            <person name="Wu D."/>
            <person name="Spring S."/>
            <person name="Brambilla E.-M."/>
            <person name="Klenk H.-P."/>
            <person name="Eisen J.A."/>
        </authorList>
    </citation>
    <scope>NUCLEOTIDE SEQUENCE [LARGE SCALE GENOMIC DNA]</scope>
    <source>
        <strain evidence="8 9">DSM 12556</strain>
    </source>
</reference>
<comment type="function">
    <text evidence="4">Produces ATP from ADP in the presence of a proton gradient across the membrane. The V-type beta chain is a regulatory subunit.</text>
</comment>
<dbReference type="eggNOG" id="COG1156">
    <property type="taxonomic scope" value="Bacteria"/>
</dbReference>
<dbReference type="Pfam" id="PF00006">
    <property type="entry name" value="ATP-synt_ab"/>
    <property type="match status" value="1"/>
</dbReference>
<dbReference type="NCBIfam" id="NF003235">
    <property type="entry name" value="PRK04196.1"/>
    <property type="match status" value="1"/>
</dbReference>
<accession>H0UNJ9</accession>
<dbReference type="SUPFAM" id="SSF52540">
    <property type="entry name" value="P-loop containing nucleoside triphosphate hydrolases"/>
    <property type="match status" value="1"/>
</dbReference>
<dbReference type="OrthoDB" id="9802718at2"/>
<evidence type="ECO:0000256" key="3">
    <source>
        <dbReference type="ARBA" id="ARBA00023065"/>
    </source>
</evidence>
<dbReference type="Pfam" id="PF02874">
    <property type="entry name" value="ATP-synt_ab_N"/>
    <property type="match status" value="1"/>
</dbReference>
<keyword evidence="4" id="KW-0066">ATP synthesis</keyword>
<dbReference type="CDD" id="cd18118">
    <property type="entry name" value="ATP-synt_V_A-type_beta_N"/>
    <property type="match status" value="1"/>
</dbReference>
<dbReference type="InterPro" id="IPR020003">
    <property type="entry name" value="ATPase_a/bsu_AS"/>
</dbReference>
<dbReference type="InterPro" id="IPR055190">
    <property type="entry name" value="ATP-synt_VA_C"/>
</dbReference>
<dbReference type="GO" id="GO:0005524">
    <property type="term" value="F:ATP binding"/>
    <property type="evidence" value="ECO:0007669"/>
    <property type="project" value="UniProtKB-UniRule"/>
</dbReference>
<evidence type="ECO:0000259" key="5">
    <source>
        <dbReference type="Pfam" id="PF00006"/>
    </source>
</evidence>
<dbReference type="CDD" id="cd18112">
    <property type="entry name" value="ATP-synt_V_A-type_beta_C"/>
    <property type="match status" value="1"/>
</dbReference>
<sequence>MAIAEYKGLQRITGPFIFMEAVPDVGYGELVEVVPEDGLPRRGRVVMVSQKAITVQVFEGTSDLVPSSTSVRFLKRPLEISLSKSMLGRTFNGIGEPLDGCGPVYGGKRVPVNGLPLNPVARQYPRNFIHTGISAIDTLTTLIRGQKLPIFSGNGLPHNRLAVQIATQARIVGDESFAVCFAGIGIKHDDASFFMRELAHRGRNNNMVTFLNVADDPVIERIATPRMALTTAEYLAFELGMHVLVIITDMTNYCEALRELGVAAGEVPSRKGYPSYLYSDLASLYERAGVLKDRPGSVTQLPILTTMPNDDITHPIPDLTGFITEGQIVLSRDLHSKGIYPPIDVLTSLSRLMKDGIGKGYTREDHPNLASQLFASYSRVQDVRALASVVGEEELSKNDKLSMAFGNAFENKFLCQGPDEDRDISSSLDIGWDILKLLPRSELTRVTLSQIREYLR</sequence>
<keyword evidence="4" id="KW-0375">Hydrogen ion transport</keyword>
<dbReference type="RefSeq" id="WP_006583908.1">
    <property type="nucleotide sequence ID" value="NZ_CM001377.1"/>
</dbReference>
<dbReference type="CDD" id="cd01135">
    <property type="entry name" value="V_A-ATPase_B"/>
    <property type="match status" value="1"/>
</dbReference>
<dbReference type="STRING" id="926567.TheveDRAFT_1294"/>
<dbReference type="GO" id="GO:0046961">
    <property type="term" value="F:proton-transporting ATPase activity, rotational mechanism"/>
    <property type="evidence" value="ECO:0007669"/>
    <property type="project" value="TreeGrafter"/>
</dbReference>
<feature type="domain" description="ATPase F1/V1/A1 complex alpha/beta subunit N-terminal" evidence="6">
    <location>
        <begin position="11"/>
        <end position="74"/>
    </location>
</feature>
<dbReference type="Gene3D" id="3.40.50.12240">
    <property type="match status" value="1"/>
</dbReference>
<evidence type="ECO:0000259" key="7">
    <source>
        <dbReference type="Pfam" id="PF22919"/>
    </source>
</evidence>
<dbReference type="PANTHER" id="PTHR43389:SF4">
    <property type="entry name" value="V-TYPE PROTON ATPASE SUBUNIT B"/>
    <property type="match status" value="1"/>
</dbReference>
<dbReference type="InterPro" id="IPR000194">
    <property type="entry name" value="ATPase_F1/V1/A1_a/bsu_nucl-bd"/>
</dbReference>
<dbReference type="PANTHER" id="PTHR43389">
    <property type="entry name" value="V-TYPE PROTON ATPASE SUBUNIT B"/>
    <property type="match status" value="1"/>
</dbReference>
<evidence type="ECO:0000313" key="9">
    <source>
        <dbReference type="Proteomes" id="UP000005730"/>
    </source>
</evidence>
<evidence type="ECO:0000259" key="6">
    <source>
        <dbReference type="Pfam" id="PF02874"/>
    </source>
</evidence>
<evidence type="ECO:0000256" key="1">
    <source>
        <dbReference type="ARBA" id="ARBA00008936"/>
    </source>
</evidence>
<evidence type="ECO:0000256" key="4">
    <source>
        <dbReference type="HAMAP-Rule" id="MF_00310"/>
    </source>
</evidence>